<evidence type="ECO:0000256" key="1">
    <source>
        <dbReference type="ARBA" id="ARBA00022490"/>
    </source>
</evidence>
<feature type="binding site" evidence="8">
    <location>
        <begin position="20"/>
        <end position="22"/>
    </location>
    <ligand>
        <name>GTP</name>
        <dbReference type="ChEBI" id="CHEBI:37565"/>
    </ligand>
</feature>
<gene>
    <name evidence="8 10" type="primary">mobA</name>
    <name evidence="10" type="ORF">GCM10008171_03630</name>
</gene>
<reference evidence="10" key="2">
    <citation type="submission" date="2023-01" db="EMBL/GenBank/DDBJ databases">
        <authorList>
            <person name="Sun Q."/>
            <person name="Evtushenko L."/>
        </authorList>
    </citation>
    <scope>NUCLEOTIDE SEQUENCE</scope>
    <source>
        <strain evidence="10">VKM B-2555</strain>
    </source>
</reference>
<dbReference type="GO" id="GO:0046872">
    <property type="term" value="F:metal ion binding"/>
    <property type="evidence" value="ECO:0007669"/>
    <property type="project" value="UniProtKB-KW"/>
</dbReference>
<dbReference type="InterPro" id="IPR025877">
    <property type="entry name" value="MobA-like_NTP_Trfase"/>
</dbReference>
<dbReference type="GO" id="GO:0005737">
    <property type="term" value="C:cytoplasm"/>
    <property type="evidence" value="ECO:0007669"/>
    <property type="project" value="UniProtKB-SubCell"/>
</dbReference>
<evidence type="ECO:0000313" key="10">
    <source>
        <dbReference type="EMBL" id="GLK75109.1"/>
    </source>
</evidence>
<keyword evidence="4 8" id="KW-0547">Nucleotide-binding</keyword>
<comment type="cofactor">
    <cofactor evidence="8">
        <name>Mg(2+)</name>
        <dbReference type="ChEBI" id="CHEBI:18420"/>
    </cofactor>
</comment>
<dbReference type="Proteomes" id="UP001143364">
    <property type="component" value="Unassembled WGS sequence"/>
</dbReference>
<dbReference type="SUPFAM" id="SSF53448">
    <property type="entry name" value="Nucleotide-diphospho-sugar transferases"/>
    <property type="match status" value="1"/>
</dbReference>
<dbReference type="EC" id="2.7.7.77" evidence="8"/>
<evidence type="ECO:0000256" key="3">
    <source>
        <dbReference type="ARBA" id="ARBA00022723"/>
    </source>
</evidence>
<dbReference type="InterPro" id="IPR029044">
    <property type="entry name" value="Nucleotide-diphossugar_trans"/>
</dbReference>
<keyword evidence="1 8" id="KW-0963">Cytoplasm</keyword>
<comment type="domain">
    <text evidence="8">The N-terminal domain determines nucleotide recognition and specific binding, while the C-terminal domain determines the specific binding to the target protein.</text>
</comment>
<comment type="catalytic activity">
    <reaction evidence="8">
        <text>Mo-molybdopterin + GTP + H(+) = Mo-molybdopterin guanine dinucleotide + diphosphate</text>
        <dbReference type="Rhea" id="RHEA:34243"/>
        <dbReference type="ChEBI" id="CHEBI:15378"/>
        <dbReference type="ChEBI" id="CHEBI:33019"/>
        <dbReference type="ChEBI" id="CHEBI:37565"/>
        <dbReference type="ChEBI" id="CHEBI:71302"/>
        <dbReference type="ChEBI" id="CHEBI:71310"/>
        <dbReference type="EC" id="2.7.7.77"/>
    </reaction>
</comment>
<feature type="binding site" evidence="8">
    <location>
        <position position="79"/>
    </location>
    <ligand>
        <name>GTP</name>
        <dbReference type="ChEBI" id="CHEBI:37565"/>
    </ligand>
</feature>
<organism evidence="10 11">
    <name type="scientific">Methylopila jiangsuensis</name>
    <dbReference type="NCBI Taxonomy" id="586230"/>
    <lineage>
        <taxon>Bacteria</taxon>
        <taxon>Pseudomonadati</taxon>
        <taxon>Pseudomonadota</taxon>
        <taxon>Alphaproteobacteria</taxon>
        <taxon>Hyphomicrobiales</taxon>
        <taxon>Methylopilaceae</taxon>
        <taxon>Methylopila</taxon>
    </lineage>
</organism>
<dbReference type="GO" id="GO:0061603">
    <property type="term" value="F:molybdenum cofactor guanylyltransferase activity"/>
    <property type="evidence" value="ECO:0007669"/>
    <property type="project" value="UniProtKB-EC"/>
</dbReference>
<keyword evidence="2 8" id="KW-0808">Transferase</keyword>
<keyword evidence="10" id="KW-0548">Nucleotidyltransferase</keyword>
<reference evidence="10" key="1">
    <citation type="journal article" date="2014" name="Int. J. Syst. Evol. Microbiol.">
        <title>Complete genome sequence of Corynebacterium casei LMG S-19264T (=DSM 44701T), isolated from a smear-ripened cheese.</title>
        <authorList>
            <consortium name="US DOE Joint Genome Institute (JGI-PGF)"/>
            <person name="Walter F."/>
            <person name="Albersmeier A."/>
            <person name="Kalinowski J."/>
            <person name="Ruckert C."/>
        </authorList>
    </citation>
    <scope>NUCLEOTIDE SEQUENCE</scope>
    <source>
        <strain evidence="10">VKM B-2555</strain>
    </source>
</reference>
<keyword evidence="7 8" id="KW-0501">Molybdenum cofactor biosynthesis</keyword>
<evidence type="ECO:0000313" key="11">
    <source>
        <dbReference type="Proteomes" id="UP001143364"/>
    </source>
</evidence>
<evidence type="ECO:0000256" key="7">
    <source>
        <dbReference type="ARBA" id="ARBA00023150"/>
    </source>
</evidence>
<keyword evidence="11" id="KW-1185">Reference proteome</keyword>
<evidence type="ECO:0000256" key="5">
    <source>
        <dbReference type="ARBA" id="ARBA00022842"/>
    </source>
</evidence>
<feature type="binding site" evidence="8">
    <location>
        <position position="33"/>
    </location>
    <ligand>
        <name>GTP</name>
        <dbReference type="ChEBI" id="CHEBI:37565"/>
    </ligand>
</feature>
<comment type="caution">
    <text evidence="10">The sequence shown here is derived from an EMBL/GenBank/DDBJ whole genome shotgun (WGS) entry which is preliminary data.</text>
</comment>
<dbReference type="CDD" id="cd02503">
    <property type="entry name" value="MobA"/>
    <property type="match status" value="1"/>
</dbReference>
<accession>A0A9W6JG39</accession>
<dbReference type="Pfam" id="PF12804">
    <property type="entry name" value="NTP_transf_3"/>
    <property type="match status" value="1"/>
</dbReference>
<sequence length="202" mass="20457">MPDRAMTNVPVPTRIAGLVLMGGEARRMGGGDKALLLLHGRPILGHALDRLRPQAFALALSANGDPARLGAFGLPVLPDAAGSPGGPLSGVVAGLTWAAAQGASHLLTVPGDAPFPPRDLGARLWAAGGGGPACAASPDGPEPLHALWPLDRRAELDRLIAEGVSSPRRALAALGAAHAPYPSRDGFRDADTPDDLAALRGA</sequence>
<evidence type="ECO:0000256" key="8">
    <source>
        <dbReference type="HAMAP-Rule" id="MF_00316"/>
    </source>
</evidence>
<comment type="subunit">
    <text evidence="8">Monomer.</text>
</comment>
<protein>
    <recommendedName>
        <fullName evidence="8">Molybdenum cofactor guanylyltransferase</fullName>
        <shortName evidence="8">MoCo guanylyltransferase</shortName>
        <ecNumber evidence="8">2.7.7.77</ecNumber>
    </recommendedName>
    <alternativeName>
        <fullName evidence="8">GTP:molybdopterin guanylyltransferase</fullName>
    </alternativeName>
    <alternativeName>
        <fullName evidence="8">Mo-MPT guanylyltransferase</fullName>
    </alternativeName>
    <alternativeName>
        <fullName evidence="8">Molybdopterin guanylyltransferase</fullName>
    </alternativeName>
    <alternativeName>
        <fullName evidence="8">Molybdopterin-guanine dinucleotide synthase</fullName>
        <shortName evidence="8">MGD synthase</shortName>
    </alternativeName>
</protein>
<evidence type="ECO:0000259" key="9">
    <source>
        <dbReference type="Pfam" id="PF12804"/>
    </source>
</evidence>
<comment type="function">
    <text evidence="8">Transfers a GMP moiety from GTP to Mo-molybdopterin (Mo-MPT) cofactor (Moco or molybdenum cofactor) to form Mo-molybdopterin guanine dinucleotide (Mo-MGD) cofactor.</text>
</comment>
<feature type="binding site" evidence="8">
    <location>
        <position position="112"/>
    </location>
    <ligand>
        <name>GTP</name>
        <dbReference type="ChEBI" id="CHEBI:37565"/>
    </ligand>
</feature>
<dbReference type="EMBL" id="BSFK01000005">
    <property type="protein sequence ID" value="GLK75109.1"/>
    <property type="molecule type" value="Genomic_DNA"/>
</dbReference>
<feature type="binding site" evidence="8">
    <location>
        <position position="112"/>
    </location>
    <ligand>
        <name>Mg(2+)</name>
        <dbReference type="ChEBI" id="CHEBI:18420"/>
    </ligand>
</feature>
<dbReference type="HAMAP" id="MF_00316">
    <property type="entry name" value="MobA"/>
    <property type="match status" value="1"/>
</dbReference>
<keyword evidence="6 8" id="KW-0342">GTP-binding</keyword>
<proteinExistence type="inferred from homology"/>
<comment type="caution">
    <text evidence="8">Lacks conserved residue(s) required for the propagation of feature annotation.</text>
</comment>
<feature type="domain" description="MobA-like NTP transferase" evidence="9">
    <location>
        <begin position="17"/>
        <end position="173"/>
    </location>
</feature>
<evidence type="ECO:0000256" key="2">
    <source>
        <dbReference type="ARBA" id="ARBA00022679"/>
    </source>
</evidence>
<dbReference type="PANTHER" id="PTHR19136:SF81">
    <property type="entry name" value="MOLYBDENUM COFACTOR GUANYLYLTRANSFERASE"/>
    <property type="match status" value="1"/>
</dbReference>
<dbReference type="AlphaFoldDB" id="A0A9W6JG39"/>
<dbReference type="GO" id="GO:0005525">
    <property type="term" value="F:GTP binding"/>
    <property type="evidence" value="ECO:0007669"/>
    <property type="project" value="UniProtKB-UniRule"/>
</dbReference>
<keyword evidence="5 8" id="KW-0460">Magnesium</keyword>
<dbReference type="InterPro" id="IPR013482">
    <property type="entry name" value="Molybde_CF_guanTrfase"/>
</dbReference>
<evidence type="ECO:0000256" key="6">
    <source>
        <dbReference type="ARBA" id="ARBA00023134"/>
    </source>
</evidence>
<evidence type="ECO:0000256" key="4">
    <source>
        <dbReference type="ARBA" id="ARBA00022741"/>
    </source>
</evidence>
<dbReference type="GO" id="GO:1902758">
    <property type="term" value="P:bis(molybdopterin guanine dinucleotide)molybdenum biosynthetic process"/>
    <property type="evidence" value="ECO:0007669"/>
    <property type="project" value="TreeGrafter"/>
</dbReference>
<keyword evidence="3 8" id="KW-0479">Metal-binding</keyword>
<comment type="subcellular location">
    <subcellularLocation>
        <location evidence="8">Cytoplasm</location>
    </subcellularLocation>
</comment>
<dbReference type="PANTHER" id="PTHR19136">
    <property type="entry name" value="MOLYBDENUM COFACTOR GUANYLYLTRANSFERASE"/>
    <property type="match status" value="1"/>
</dbReference>
<dbReference type="Gene3D" id="3.90.550.10">
    <property type="entry name" value="Spore Coat Polysaccharide Biosynthesis Protein SpsA, Chain A"/>
    <property type="match status" value="1"/>
</dbReference>
<name>A0A9W6JG39_9HYPH</name>
<comment type="similarity">
    <text evidence="8">Belongs to the MobA family.</text>
</comment>